<dbReference type="Pfam" id="PF00144">
    <property type="entry name" value="Beta-lactamase"/>
    <property type="match status" value="1"/>
</dbReference>
<evidence type="ECO:0000313" key="2">
    <source>
        <dbReference type="EMBL" id="BBI33705.1"/>
    </source>
</evidence>
<dbReference type="KEGG" id="cohn:KCTCHS21_31040"/>
<evidence type="ECO:0000259" key="1">
    <source>
        <dbReference type="Pfam" id="PF00144"/>
    </source>
</evidence>
<dbReference type="Gene3D" id="3.40.710.10">
    <property type="entry name" value="DD-peptidase/beta-lactamase superfamily"/>
    <property type="match status" value="1"/>
</dbReference>
<sequence length="212" mass="24061">MTTGWDWPEWGEWDGMPRPMIDSPDWVSFVLSRPMKDEPGTRMIYNSGCSQLLSAILQKVTGMTTAQYAEQFLFKPLGIQEYLWHADANGITIGGFSLSLKAADLMKLGQLMLSKGRIADVPIVPEDWIDKSVAPRFHTYDDVGSYGYHWWILSNQSGKPVIPTTYFAMGFGGQYIFIVPEQQLIVTFASSLYKQSFLPYQLFKELVYTDSV</sequence>
<dbReference type="EMBL" id="AP019400">
    <property type="protein sequence ID" value="BBI33705.1"/>
    <property type="molecule type" value="Genomic_DNA"/>
</dbReference>
<accession>A0A3T1D6K2</accession>
<organism evidence="2 3">
    <name type="scientific">Cohnella abietis</name>
    <dbReference type="NCBI Taxonomy" id="2507935"/>
    <lineage>
        <taxon>Bacteria</taxon>
        <taxon>Bacillati</taxon>
        <taxon>Bacillota</taxon>
        <taxon>Bacilli</taxon>
        <taxon>Bacillales</taxon>
        <taxon>Paenibacillaceae</taxon>
        <taxon>Cohnella</taxon>
    </lineage>
</organism>
<dbReference type="InterPro" id="IPR001466">
    <property type="entry name" value="Beta-lactam-related"/>
</dbReference>
<dbReference type="InterPro" id="IPR012338">
    <property type="entry name" value="Beta-lactam/transpept-like"/>
</dbReference>
<keyword evidence="3" id="KW-1185">Reference proteome</keyword>
<dbReference type="PANTHER" id="PTHR43283:SF7">
    <property type="entry name" value="BETA-LACTAMASE-RELATED DOMAIN-CONTAINING PROTEIN"/>
    <property type="match status" value="1"/>
</dbReference>
<dbReference type="AlphaFoldDB" id="A0A3T1D6K2"/>
<proteinExistence type="predicted"/>
<dbReference type="InterPro" id="IPR050789">
    <property type="entry name" value="Diverse_Enzym_Activities"/>
</dbReference>
<dbReference type="SUPFAM" id="SSF56601">
    <property type="entry name" value="beta-lactamase/transpeptidase-like"/>
    <property type="match status" value="1"/>
</dbReference>
<name>A0A3T1D6K2_9BACL</name>
<dbReference type="Proteomes" id="UP000289856">
    <property type="component" value="Chromosome"/>
</dbReference>
<feature type="domain" description="Beta-lactamase-related" evidence="1">
    <location>
        <begin position="17"/>
        <end position="191"/>
    </location>
</feature>
<evidence type="ECO:0000313" key="3">
    <source>
        <dbReference type="Proteomes" id="UP000289856"/>
    </source>
</evidence>
<reference evidence="2 3" key="1">
    <citation type="submission" date="2019-01" db="EMBL/GenBank/DDBJ databases">
        <title>Complete genome sequence of Cohnella hallensis HS21 isolated from Korean fir (Abies koreana) rhizospheric soil.</title>
        <authorList>
            <person name="Jiang L."/>
            <person name="Kang S.W."/>
            <person name="Kim S."/>
            <person name="Jung J."/>
            <person name="Kim C.Y."/>
            <person name="Kim D.H."/>
            <person name="Kim S.W."/>
            <person name="Lee J."/>
        </authorList>
    </citation>
    <scope>NUCLEOTIDE SEQUENCE [LARGE SCALE GENOMIC DNA]</scope>
    <source>
        <strain evidence="2 3">HS21</strain>
    </source>
</reference>
<dbReference type="PANTHER" id="PTHR43283">
    <property type="entry name" value="BETA-LACTAMASE-RELATED"/>
    <property type="match status" value="1"/>
</dbReference>
<gene>
    <name evidence="2" type="ORF">KCTCHS21_31040</name>
</gene>
<protein>
    <recommendedName>
        <fullName evidence="1">Beta-lactamase-related domain-containing protein</fullName>
    </recommendedName>
</protein>